<proteinExistence type="predicted"/>
<accession>A0AC60NV45</accession>
<dbReference type="Proteomes" id="UP000805193">
    <property type="component" value="Unassembled WGS sequence"/>
</dbReference>
<dbReference type="EMBL" id="JABSTQ010011468">
    <property type="protein sequence ID" value="KAG0410992.1"/>
    <property type="molecule type" value="Genomic_DNA"/>
</dbReference>
<sequence length="619" mass="69417">MSTLTLMTTTTTTSRDVKMTASFSMRRHKDAWCQFVDVVVDMTQLGVTKTSRQLQDVGLDVIVDDVTRSQDFVNLESGRRSLKKWRLPKTMAEALCSGRFGGVVRATSAASSRLGLEDPERSAGPPELFGELFRGWKRPTGPEPAVQKVVILSFTSIPIRLQNLRRHLKQCPLIAEEEDNLKILRCRQNHITEIEYLSLLTNLCVLDMCDNELRTTSGLQGLRSLRVLLLSGNRIEELSGLETLTSLEILSASNNLIKSARGLEGLKELCILNLSSNQVSCLGSELNQLTQLTELYVEKNKVTSIDCLQELPNLKKLFLSNNFIKSLDDAANLMSCPSLLQLSLKGCPVTRLQGYRQALLTGLPQLKYLDYSFITEEERRRARLSWQRETRRRRRLTQLRRHGALLDAAITSSRLLWECPDPQASLSTLKEKTFIMLHASQYGSSEDESSSASLSTFGALDDAYCQAAELKDVTVEIYGPGAIAKLLCQSLSQRSVASITVLKLHYVCFQDVFSDLIKLRKKFPRINCLYLRCCRVDKLCHLKMLSRLRGLKSITVEDAGNRVTLLSVWKPYFIFCLGEDVETLNSSPCGSAAPMLDKFKGQQYALAVKFELSCPAGNF</sequence>
<evidence type="ECO:0000313" key="1">
    <source>
        <dbReference type="EMBL" id="KAG0410992.1"/>
    </source>
</evidence>
<evidence type="ECO:0000313" key="2">
    <source>
        <dbReference type="Proteomes" id="UP000805193"/>
    </source>
</evidence>
<keyword evidence="2" id="KW-1185">Reference proteome</keyword>
<gene>
    <name evidence="1" type="ORF">HPB47_011864</name>
</gene>
<organism evidence="1 2">
    <name type="scientific">Ixodes persulcatus</name>
    <name type="common">Taiga tick</name>
    <dbReference type="NCBI Taxonomy" id="34615"/>
    <lineage>
        <taxon>Eukaryota</taxon>
        <taxon>Metazoa</taxon>
        <taxon>Ecdysozoa</taxon>
        <taxon>Arthropoda</taxon>
        <taxon>Chelicerata</taxon>
        <taxon>Arachnida</taxon>
        <taxon>Acari</taxon>
        <taxon>Parasitiformes</taxon>
        <taxon>Ixodida</taxon>
        <taxon>Ixodoidea</taxon>
        <taxon>Ixodidae</taxon>
        <taxon>Ixodinae</taxon>
        <taxon>Ixodes</taxon>
    </lineage>
</organism>
<reference evidence="1 2" key="1">
    <citation type="journal article" date="2020" name="Cell">
        <title>Large-Scale Comparative Analyses of Tick Genomes Elucidate Their Genetic Diversity and Vector Capacities.</title>
        <authorList>
            <consortium name="Tick Genome and Microbiome Consortium (TIGMIC)"/>
            <person name="Jia N."/>
            <person name="Wang J."/>
            <person name="Shi W."/>
            <person name="Du L."/>
            <person name="Sun Y."/>
            <person name="Zhan W."/>
            <person name="Jiang J.F."/>
            <person name="Wang Q."/>
            <person name="Zhang B."/>
            <person name="Ji P."/>
            <person name="Bell-Sakyi L."/>
            <person name="Cui X.M."/>
            <person name="Yuan T.T."/>
            <person name="Jiang B.G."/>
            <person name="Yang W.F."/>
            <person name="Lam T.T."/>
            <person name="Chang Q.C."/>
            <person name="Ding S.J."/>
            <person name="Wang X.J."/>
            <person name="Zhu J.G."/>
            <person name="Ruan X.D."/>
            <person name="Zhao L."/>
            <person name="Wei J.T."/>
            <person name="Ye R.Z."/>
            <person name="Que T.C."/>
            <person name="Du C.H."/>
            <person name="Zhou Y.H."/>
            <person name="Cheng J.X."/>
            <person name="Dai P.F."/>
            <person name="Guo W.B."/>
            <person name="Han X.H."/>
            <person name="Huang E.J."/>
            <person name="Li L.F."/>
            <person name="Wei W."/>
            <person name="Gao Y.C."/>
            <person name="Liu J.Z."/>
            <person name="Shao H.Z."/>
            <person name="Wang X."/>
            <person name="Wang C.C."/>
            <person name="Yang T.C."/>
            <person name="Huo Q.B."/>
            <person name="Li W."/>
            <person name="Chen H.Y."/>
            <person name="Chen S.E."/>
            <person name="Zhou L.G."/>
            <person name="Ni X.B."/>
            <person name="Tian J.H."/>
            <person name="Sheng Y."/>
            <person name="Liu T."/>
            <person name="Pan Y.S."/>
            <person name="Xia L.Y."/>
            <person name="Li J."/>
            <person name="Zhao F."/>
            <person name="Cao W.C."/>
        </authorList>
    </citation>
    <scope>NUCLEOTIDE SEQUENCE [LARGE SCALE GENOMIC DNA]</scope>
    <source>
        <strain evidence="1">Iper-2018</strain>
    </source>
</reference>
<feature type="non-terminal residue" evidence="1">
    <location>
        <position position="619"/>
    </location>
</feature>
<comment type="caution">
    <text evidence="1">The sequence shown here is derived from an EMBL/GenBank/DDBJ whole genome shotgun (WGS) entry which is preliminary data.</text>
</comment>
<protein>
    <submittedName>
        <fullName evidence="1">Uncharacterized protein</fullName>
    </submittedName>
</protein>
<name>A0AC60NV45_IXOPE</name>